<dbReference type="HOGENOM" id="CLU_1876770_0_0_1"/>
<protein>
    <submittedName>
        <fullName evidence="1">Uncharacterized protein</fullName>
    </submittedName>
</protein>
<accession>S7WBP8</accession>
<dbReference type="EMBL" id="ATCN01000362">
    <property type="protein sequence ID" value="EPR79192.1"/>
    <property type="molecule type" value="Genomic_DNA"/>
</dbReference>
<dbReference type="VEuPathDB" id="MicrosporidiaDB:SLOPH_857"/>
<reference evidence="2" key="1">
    <citation type="journal article" date="2013" name="PLoS Genet.">
        <title>The genome of Spraguea lophii and the basis of host-microsporidian interactions.</title>
        <authorList>
            <person name="Campbell S.E."/>
            <person name="Williams T.A."/>
            <person name="Yousuf A."/>
            <person name="Soanes D.M."/>
            <person name="Paszkiewicz K.H."/>
            <person name="Williams B.A.P."/>
        </authorList>
    </citation>
    <scope>NUCLEOTIDE SEQUENCE [LARGE SCALE GENOMIC DNA]</scope>
    <source>
        <strain evidence="2">42_110</strain>
    </source>
</reference>
<comment type="caution">
    <text evidence="1">The sequence shown here is derived from an EMBL/GenBank/DDBJ whole genome shotgun (WGS) entry which is preliminary data.</text>
</comment>
<evidence type="ECO:0000313" key="2">
    <source>
        <dbReference type="Proteomes" id="UP000014978"/>
    </source>
</evidence>
<gene>
    <name evidence="1" type="ORF">SLOPH_857</name>
</gene>
<name>S7WBP8_SPRLO</name>
<keyword evidence="2" id="KW-1185">Reference proteome</keyword>
<proteinExistence type="predicted"/>
<organism evidence="1 2">
    <name type="scientific">Spraguea lophii (strain 42_110)</name>
    <name type="common">Microsporidian parasite</name>
    <dbReference type="NCBI Taxonomy" id="1358809"/>
    <lineage>
        <taxon>Eukaryota</taxon>
        <taxon>Fungi</taxon>
        <taxon>Fungi incertae sedis</taxon>
        <taxon>Microsporidia</taxon>
        <taxon>Spragueidae</taxon>
        <taxon>Spraguea</taxon>
    </lineage>
</organism>
<dbReference type="Proteomes" id="UP000014978">
    <property type="component" value="Unassembled WGS sequence"/>
</dbReference>
<evidence type="ECO:0000313" key="1">
    <source>
        <dbReference type="EMBL" id="EPR79192.1"/>
    </source>
</evidence>
<sequence length="136" mass="16067">MSLALYNSFIAERPLDREGLLELIRQSGYILRESNDTITSPDGSKTEMNIPIPSSYEEFNEFIQKKCTKPMEKNDMIRELLLFNNNLELMKEDDIYKLLSNRLDKKEMEAFKKMIKVEQGMVNIREMVEDLTKYKD</sequence>
<dbReference type="InParanoid" id="S7WBP8"/>
<dbReference type="AlphaFoldDB" id="S7WBP8"/>